<dbReference type="PROSITE" id="PS51318">
    <property type="entry name" value="TAT"/>
    <property type="match status" value="1"/>
</dbReference>
<feature type="region of interest" description="Disordered" evidence="1">
    <location>
        <begin position="123"/>
        <end position="157"/>
    </location>
</feature>
<protein>
    <submittedName>
        <fullName evidence="2">DNA-binding protein</fullName>
    </submittedName>
</protein>
<evidence type="ECO:0000256" key="1">
    <source>
        <dbReference type="SAM" id="MobiDB-lite"/>
    </source>
</evidence>
<dbReference type="GO" id="GO:0030527">
    <property type="term" value="F:structural constituent of chromatin"/>
    <property type="evidence" value="ECO:0007669"/>
    <property type="project" value="InterPro"/>
</dbReference>
<gene>
    <name evidence="2" type="ORF">SAMN06264855_1234</name>
</gene>
<feature type="compositionally biased region" description="Acidic residues" evidence="1">
    <location>
        <begin position="141"/>
        <end position="157"/>
    </location>
</feature>
<sequence length="518" mass="54529">MHVVVGRDRDVNGRPVGVNATERRGITRRSVLAAAGLAAATSMAGCVDRAAARVTKTTSSPTAAMSGAMLGFRQGAETASVYDLGAWAIEHVPADVRATAGSVSGSVTLEGWLTDGDIVSPAKNYNSTRSNRRKNAVVPFDDADEGGDDSEDSENDVADADRVSEAFAADIDALYTYLDDEPTLGERLCVCLPDARLPRGGPAVADEVTPRRVIQYLTGEAARCGVDDEGALWCWGSGDSSRQQTTFSTDVDGRRRVAAFATREGVCVAGVAPDADGASEELAIVPTAADGSVRFTVEDADMDGWGEEIVVGDVAITSTIVCPIVVQPIDAPVPFYALLSLTRCRHEDEYLYVCGWLIDDAAVQYDSCTLLAASEVCPVVGITPEEARDTDAARRVLQGVAAQARRREQGAVVYDGPIDDGALRHLPDALAEGDGLDGVVSLVTSSNRSARTGRNPQTGKEIQIPAKNVPTGSEEGTEMRCLLTALDCPIVHLVEADGIERSAKIEGLSSLTSVGQRS</sequence>
<dbReference type="AlphaFoldDB" id="A0A238XSQ1"/>
<dbReference type="Proteomes" id="UP000198397">
    <property type="component" value="Unassembled WGS sequence"/>
</dbReference>
<accession>A0A238XSQ1</accession>
<dbReference type="InterPro" id="IPR006311">
    <property type="entry name" value="TAT_signal"/>
</dbReference>
<evidence type="ECO:0000313" key="2">
    <source>
        <dbReference type="EMBL" id="SNR62066.1"/>
    </source>
</evidence>
<keyword evidence="2" id="KW-0238">DNA-binding</keyword>
<dbReference type="Gene3D" id="4.10.520.10">
    <property type="entry name" value="IHF-like DNA-binding proteins"/>
    <property type="match status" value="1"/>
</dbReference>
<reference evidence="2 3" key="1">
    <citation type="submission" date="2017-06" db="EMBL/GenBank/DDBJ databases">
        <authorList>
            <person name="Kim H.J."/>
            <person name="Triplett B.A."/>
        </authorList>
    </citation>
    <scope>NUCLEOTIDE SEQUENCE [LARGE SCALE GENOMIC DNA]</scope>
    <source>
        <strain evidence="2 3">DSM 8800</strain>
    </source>
</reference>
<dbReference type="GO" id="GO:0003677">
    <property type="term" value="F:DNA binding"/>
    <property type="evidence" value="ECO:0007669"/>
    <property type="project" value="UniProtKB-KW"/>
</dbReference>
<dbReference type="EMBL" id="FZNQ01000023">
    <property type="protein sequence ID" value="SNR62066.1"/>
    <property type="molecule type" value="Genomic_DNA"/>
</dbReference>
<organism evidence="2 3">
    <name type="scientific">Halorubrum vacuolatum</name>
    <name type="common">Natronobacterium vacuolatum</name>
    <dbReference type="NCBI Taxonomy" id="63740"/>
    <lineage>
        <taxon>Archaea</taxon>
        <taxon>Methanobacteriati</taxon>
        <taxon>Methanobacteriota</taxon>
        <taxon>Stenosarchaea group</taxon>
        <taxon>Halobacteria</taxon>
        <taxon>Halobacteriales</taxon>
        <taxon>Haloferacaceae</taxon>
        <taxon>Halorubrum</taxon>
    </lineage>
</organism>
<proteinExistence type="predicted"/>
<evidence type="ECO:0000313" key="3">
    <source>
        <dbReference type="Proteomes" id="UP000198397"/>
    </source>
</evidence>
<keyword evidence="3" id="KW-1185">Reference proteome</keyword>
<dbReference type="OrthoDB" id="236558at2157"/>
<dbReference type="InterPro" id="IPR000119">
    <property type="entry name" value="Hist_DNA-bd"/>
</dbReference>
<dbReference type="SUPFAM" id="SSF47729">
    <property type="entry name" value="IHF-like DNA-binding proteins"/>
    <property type="match status" value="1"/>
</dbReference>
<dbReference type="InterPro" id="IPR010992">
    <property type="entry name" value="IHF-like_DNA-bd_dom_sf"/>
</dbReference>
<name>A0A238XSQ1_HALVU</name>
<dbReference type="Pfam" id="PF00216">
    <property type="entry name" value="Bac_DNA_binding"/>
    <property type="match status" value="1"/>
</dbReference>